<accession>A0A916UC05</accession>
<dbReference type="Pfam" id="PF07287">
    <property type="entry name" value="AtuA"/>
    <property type="match status" value="1"/>
</dbReference>
<keyword evidence="4" id="KW-1185">Reference proteome</keyword>
<proteinExistence type="predicted"/>
<evidence type="ECO:0000259" key="2">
    <source>
        <dbReference type="Pfam" id="PF23544"/>
    </source>
</evidence>
<organism evidence="3 4">
    <name type="scientific">Chelatococcus reniformis</name>
    <dbReference type="NCBI Taxonomy" id="1494448"/>
    <lineage>
        <taxon>Bacteria</taxon>
        <taxon>Pseudomonadati</taxon>
        <taxon>Pseudomonadota</taxon>
        <taxon>Alphaproteobacteria</taxon>
        <taxon>Hyphomicrobiales</taxon>
        <taxon>Chelatococcaceae</taxon>
        <taxon>Chelatococcus</taxon>
    </lineage>
</organism>
<evidence type="ECO:0008006" key="5">
    <source>
        <dbReference type="Google" id="ProtNLM"/>
    </source>
</evidence>
<dbReference type="InterPro" id="IPR010839">
    <property type="entry name" value="AtuA_N"/>
</dbReference>
<evidence type="ECO:0000313" key="3">
    <source>
        <dbReference type="EMBL" id="GGC68063.1"/>
    </source>
</evidence>
<dbReference type="EMBL" id="BMGG01000005">
    <property type="protein sequence ID" value="GGC68063.1"/>
    <property type="molecule type" value="Genomic_DNA"/>
</dbReference>
<dbReference type="PANTHER" id="PTHR47708">
    <property type="match status" value="1"/>
</dbReference>
<dbReference type="InterPro" id="IPR056362">
    <property type="entry name" value="AtuA-like_ferredoxin_dom"/>
</dbReference>
<reference evidence="3" key="2">
    <citation type="submission" date="2020-09" db="EMBL/GenBank/DDBJ databases">
        <authorList>
            <person name="Sun Q."/>
            <person name="Zhou Y."/>
        </authorList>
    </citation>
    <scope>NUCLEOTIDE SEQUENCE</scope>
    <source>
        <strain evidence="3">CGMCC 1.12919</strain>
    </source>
</reference>
<sequence length="604" mass="62761">MSAKTIRIGGASGFWGDTAISTPQLLKGGDLDYLVFDYLAEITMSIMARARAKDPSAGYAHDFVGAIARELRTLSEKKIKVIANAGGVNPVACARALEAKIAEAGYDLKVGVVVGDDLLGRADEFKATKEMYSGQPMPAKLWSMNAYLGGRPIAAALDAGADIVITGRCVDSAVTLGAAIHAFGWTERDLDQLAGASLAGHIIECGAQATGGLHTDWETTGDWSNIGYPVAEVAADGSFVVSKPAGTGGLISFATVAEQMLYEIGDPRAYLLPDVTCDFTQVRIEEVGPDLVKVSNAKGLPATDSYKVSATYQDGFRVGMYITIGGLDAARKAEKVADSVIRRCEAIYKSTNLPPFTETSVEVIGAEASYGPHSRARAAREVILKVAAKHPDAKALEILVRELTSSGTSMSPGISGMGGNRPKVMPVVRLFSCLVDKHAVQTTVEVAGKAVAAAESVAGGFDPASLGVDAAGAAAQAPAGAPVVPLIALAWGRSGDKGDKANIGVIARKPAYLPYIRAALTANAVAAFFGHHLKGGVERFELPGTHALNFLLHDVLGGGGIASLRNDPQAKAFAQMLMDYPVPVTPEIAAAVADVAERFPAAAA</sequence>
<dbReference type="Proteomes" id="UP000637002">
    <property type="component" value="Unassembled WGS sequence"/>
</dbReference>
<dbReference type="RefSeq" id="WP_188609836.1">
    <property type="nucleotide sequence ID" value="NZ_BMGG01000005.1"/>
</dbReference>
<reference evidence="3" key="1">
    <citation type="journal article" date="2014" name="Int. J. Syst. Evol. Microbiol.">
        <title>Complete genome sequence of Corynebacterium casei LMG S-19264T (=DSM 44701T), isolated from a smear-ripened cheese.</title>
        <authorList>
            <consortium name="US DOE Joint Genome Institute (JGI-PGF)"/>
            <person name="Walter F."/>
            <person name="Albersmeier A."/>
            <person name="Kalinowski J."/>
            <person name="Ruckert C."/>
        </authorList>
    </citation>
    <scope>NUCLEOTIDE SEQUENCE</scope>
    <source>
        <strain evidence="3">CGMCC 1.12919</strain>
    </source>
</reference>
<comment type="caution">
    <text evidence="3">The sequence shown here is derived from an EMBL/GenBank/DDBJ whole genome shotgun (WGS) entry which is preliminary data.</text>
</comment>
<name>A0A916UC05_9HYPH</name>
<evidence type="ECO:0000313" key="4">
    <source>
        <dbReference type="Proteomes" id="UP000637002"/>
    </source>
</evidence>
<dbReference type="AlphaFoldDB" id="A0A916UC05"/>
<dbReference type="PANTHER" id="PTHR47708:SF2">
    <property type="entry name" value="SI:CH73-132F6.5"/>
    <property type="match status" value="1"/>
</dbReference>
<protein>
    <recommendedName>
        <fullName evidence="5">Terpene utilization protein AtuA</fullName>
    </recommendedName>
</protein>
<gene>
    <name evidence="3" type="primary">atuA</name>
    <name evidence="3" type="ORF">GCM10010994_28280</name>
</gene>
<feature type="domain" description="AtuA-like ferredoxin-fold" evidence="2">
    <location>
        <begin position="484"/>
        <end position="582"/>
    </location>
</feature>
<dbReference type="Pfam" id="PF23544">
    <property type="entry name" value="AtuA_ferredoxin"/>
    <property type="match status" value="1"/>
</dbReference>
<feature type="domain" description="Acyclic terpene utilisation N-terminal" evidence="1">
    <location>
        <begin position="6"/>
        <end position="445"/>
    </location>
</feature>
<evidence type="ECO:0000259" key="1">
    <source>
        <dbReference type="Pfam" id="PF07287"/>
    </source>
</evidence>